<evidence type="ECO:0000313" key="8">
    <source>
        <dbReference type="Proteomes" id="UP000035287"/>
    </source>
</evidence>
<dbReference type="InterPro" id="IPR006665">
    <property type="entry name" value="OmpA-like"/>
</dbReference>
<organism evidence="7 8">
    <name type="scientific">Croceicoccus naphthovorans</name>
    <dbReference type="NCBI Taxonomy" id="1348774"/>
    <lineage>
        <taxon>Bacteria</taxon>
        <taxon>Pseudomonadati</taxon>
        <taxon>Pseudomonadota</taxon>
        <taxon>Alphaproteobacteria</taxon>
        <taxon>Sphingomonadales</taxon>
        <taxon>Erythrobacteraceae</taxon>
        <taxon>Croceicoccus</taxon>
    </lineage>
</organism>
<comment type="subcellular location">
    <subcellularLocation>
        <location evidence="1">Cell outer membrane</location>
    </subcellularLocation>
</comment>
<feature type="domain" description="OmpA-like" evidence="6">
    <location>
        <begin position="13"/>
        <end position="136"/>
    </location>
</feature>
<dbReference type="PRINTS" id="PR01021">
    <property type="entry name" value="OMPADOMAIN"/>
</dbReference>
<keyword evidence="2 4" id="KW-0472">Membrane</keyword>
<evidence type="ECO:0000313" key="7">
    <source>
        <dbReference type="EMBL" id="AKM11619.1"/>
    </source>
</evidence>
<dbReference type="GO" id="GO:0009279">
    <property type="term" value="C:cell outer membrane"/>
    <property type="evidence" value="ECO:0007669"/>
    <property type="project" value="UniProtKB-SubCell"/>
</dbReference>
<dbReference type="InterPro" id="IPR050330">
    <property type="entry name" value="Bact_OuterMem_StrucFunc"/>
</dbReference>
<feature type="region of interest" description="Disordered" evidence="5">
    <location>
        <begin position="105"/>
        <end position="157"/>
    </location>
</feature>
<dbReference type="PANTHER" id="PTHR30329">
    <property type="entry name" value="STATOR ELEMENT OF FLAGELLAR MOTOR COMPLEX"/>
    <property type="match status" value="1"/>
</dbReference>
<proteinExistence type="predicted"/>
<evidence type="ECO:0000256" key="4">
    <source>
        <dbReference type="PROSITE-ProRule" id="PRU00473"/>
    </source>
</evidence>
<dbReference type="SUPFAM" id="SSF103088">
    <property type="entry name" value="OmpA-like"/>
    <property type="match status" value="1"/>
</dbReference>
<dbReference type="EMBL" id="CP011770">
    <property type="protein sequence ID" value="AKM11619.1"/>
    <property type="molecule type" value="Genomic_DNA"/>
</dbReference>
<reference evidence="7 8" key="1">
    <citation type="submission" date="2015-06" db="EMBL/GenBank/DDBJ databases">
        <authorList>
            <person name="Zeng Y."/>
            <person name="Huang Y."/>
        </authorList>
    </citation>
    <scope>NUCLEOTIDE SEQUENCE [LARGE SCALE GENOMIC DNA]</scope>
    <source>
        <strain evidence="7 8">PQ-2</strain>
    </source>
</reference>
<evidence type="ECO:0000256" key="3">
    <source>
        <dbReference type="ARBA" id="ARBA00023237"/>
    </source>
</evidence>
<feature type="compositionally biased region" description="Basic and acidic residues" evidence="5">
    <location>
        <begin position="115"/>
        <end position="130"/>
    </location>
</feature>
<keyword evidence="3" id="KW-0998">Cell outer membrane</keyword>
<protein>
    <recommendedName>
        <fullName evidence="6">OmpA-like domain-containing protein</fullName>
    </recommendedName>
</protein>
<accession>A0A0G3XLW8</accession>
<evidence type="ECO:0000256" key="1">
    <source>
        <dbReference type="ARBA" id="ARBA00004442"/>
    </source>
</evidence>
<dbReference type="STRING" id="1348774.AB433_07045"/>
<dbReference type="InterPro" id="IPR036737">
    <property type="entry name" value="OmpA-like_sf"/>
</dbReference>
<evidence type="ECO:0000259" key="6">
    <source>
        <dbReference type="PROSITE" id="PS51123"/>
    </source>
</evidence>
<evidence type="ECO:0000256" key="5">
    <source>
        <dbReference type="SAM" id="MobiDB-lite"/>
    </source>
</evidence>
<dbReference type="Pfam" id="PF00691">
    <property type="entry name" value="OmpA"/>
    <property type="match status" value="1"/>
</dbReference>
<dbReference type="Proteomes" id="UP000035287">
    <property type="component" value="Chromosome"/>
</dbReference>
<dbReference type="CDD" id="cd07185">
    <property type="entry name" value="OmpA_C-like"/>
    <property type="match status" value="1"/>
</dbReference>
<dbReference type="PROSITE" id="PS51123">
    <property type="entry name" value="OMPA_2"/>
    <property type="match status" value="1"/>
</dbReference>
<keyword evidence="8" id="KW-1185">Reference proteome</keyword>
<dbReference type="AlphaFoldDB" id="A0A0G3XLW8"/>
<name>A0A0G3XLW8_9SPHN</name>
<evidence type="ECO:0000256" key="2">
    <source>
        <dbReference type="ARBA" id="ARBA00023136"/>
    </source>
</evidence>
<dbReference type="Gene3D" id="3.30.1330.60">
    <property type="entry name" value="OmpA-like domain"/>
    <property type="match status" value="1"/>
</dbReference>
<sequence length="157" mass="16717">MSILRESPKPVVDDLPMKPLEITVPFAEGGYLLSEAAEEAVAEIVTSEQFKMGGLIVLRGHTDSVGNDRANLKASERRAQAVADALEEQGASSENIEIIGIGEMRPIAPNAKLDGTPHEEGRAKNRRVDVTIEPPELEDDPVPESSDPAAGPTPSPT</sequence>
<dbReference type="PATRIC" id="fig|1348774.3.peg.1472"/>
<dbReference type="InterPro" id="IPR006664">
    <property type="entry name" value="OMP_bac"/>
</dbReference>
<gene>
    <name evidence="7" type="ORF">AB433_07045</name>
</gene>
<dbReference type="KEGG" id="cna:AB433_07045"/>
<dbReference type="PANTHER" id="PTHR30329:SF21">
    <property type="entry name" value="LIPOPROTEIN YIAD-RELATED"/>
    <property type="match status" value="1"/>
</dbReference>